<evidence type="ECO:0008006" key="4">
    <source>
        <dbReference type="Google" id="ProtNLM"/>
    </source>
</evidence>
<reference evidence="2 3" key="1">
    <citation type="submission" date="2017-02" db="EMBL/GenBank/DDBJ databases">
        <title>The new phylogeny of genus Mycobacterium.</title>
        <authorList>
            <person name="Tortoli E."/>
            <person name="Trovato A."/>
            <person name="Cirillo D.M."/>
        </authorList>
    </citation>
    <scope>NUCLEOTIDE SEQUENCE [LARGE SCALE GENOMIC DNA]</scope>
    <source>
        <strain evidence="2 3">FI-09383</strain>
    </source>
</reference>
<gene>
    <name evidence="2" type="ORF">BST23_14840</name>
</gene>
<dbReference type="EMBL" id="MVHP01000016">
    <property type="protein sequence ID" value="ORA65084.1"/>
    <property type="molecule type" value="Genomic_DNA"/>
</dbReference>
<proteinExistence type="predicted"/>
<feature type="transmembrane region" description="Helical" evidence="1">
    <location>
        <begin position="6"/>
        <end position="26"/>
    </location>
</feature>
<dbReference type="Pfam" id="PF11139">
    <property type="entry name" value="SfLAP"/>
    <property type="match status" value="1"/>
</dbReference>
<keyword evidence="1" id="KW-1133">Transmembrane helix</keyword>
<name>A0A1A0QYS7_9MYCO</name>
<evidence type="ECO:0000313" key="2">
    <source>
        <dbReference type="EMBL" id="ORA65084.1"/>
    </source>
</evidence>
<dbReference type="InterPro" id="IPR021315">
    <property type="entry name" value="Gap/Sap"/>
</dbReference>
<dbReference type="OrthoDB" id="4627762at2"/>
<feature type="transmembrane region" description="Helical" evidence="1">
    <location>
        <begin position="38"/>
        <end position="61"/>
    </location>
</feature>
<feature type="transmembrane region" description="Helical" evidence="1">
    <location>
        <begin position="124"/>
        <end position="150"/>
    </location>
</feature>
<dbReference type="RefSeq" id="WP_064890268.1">
    <property type="nucleotide sequence ID" value="NZ_JACKTZ010000017.1"/>
</dbReference>
<accession>A0A1A0QYS7</accession>
<evidence type="ECO:0000256" key="1">
    <source>
        <dbReference type="SAM" id="Phobius"/>
    </source>
</evidence>
<evidence type="ECO:0000313" key="3">
    <source>
        <dbReference type="Proteomes" id="UP000192772"/>
    </source>
</evidence>
<dbReference type="Proteomes" id="UP000192772">
    <property type="component" value="Unassembled WGS sequence"/>
</dbReference>
<accession>A0A1X0CY23</accession>
<dbReference type="AlphaFoldDB" id="A0A1A0QYS7"/>
<organism evidence="2 3">
    <name type="scientific">Mycolicibacterium elephantis</name>
    <dbReference type="NCBI Taxonomy" id="81858"/>
    <lineage>
        <taxon>Bacteria</taxon>
        <taxon>Bacillati</taxon>
        <taxon>Actinomycetota</taxon>
        <taxon>Actinomycetes</taxon>
        <taxon>Mycobacteriales</taxon>
        <taxon>Mycobacteriaceae</taxon>
        <taxon>Mycolicibacterium</taxon>
    </lineage>
</organism>
<feature type="transmembrane region" description="Helical" evidence="1">
    <location>
        <begin position="156"/>
        <end position="183"/>
    </location>
</feature>
<dbReference type="STRING" id="81858.BST23_14840"/>
<feature type="transmembrane region" description="Helical" evidence="1">
    <location>
        <begin position="73"/>
        <end position="93"/>
    </location>
</feature>
<sequence length="225" mass="23519">MWIPLLAMAVAVSLEPFRIGMTVLMLNRPRPLLQLGVFLTGGFAMGLTVGVLVLFLLRPALGSTHFNLPRVQITVGAVLLAYAALVAAGVFRARHESDGPSGRAARLFGMLTDRGRQLLNGRSLWTAGVAGLGIALPSVDYLAALALIVASGASTAIQLGALALFNVVAFALVEVPLLCYLVAPDRTRAALSALYDWLRAQGRRGVALLLAVVGGVLLGIGWAGL</sequence>
<keyword evidence="1" id="KW-0812">Transmembrane</keyword>
<keyword evidence="1" id="KW-0472">Membrane</keyword>
<feature type="transmembrane region" description="Helical" evidence="1">
    <location>
        <begin position="204"/>
        <end position="224"/>
    </location>
</feature>
<comment type="caution">
    <text evidence="2">The sequence shown here is derived from an EMBL/GenBank/DDBJ whole genome shotgun (WGS) entry which is preliminary data.</text>
</comment>
<protein>
    <recommendedName>
        <fullName evidence="4">GAP family protein</fullName>
    </recommendedName>
</protein>